<dbReference type="Proteomes" id="UP000053647">
    <property type="component" value="Unassembled WGS sequence"/>
</dbReference>
<proteinExistence type="predicted"/>
<sequence length="118" mass="13443">YIMVNRRISPDLKECALRLWNNGWDIEDVCDAMGVSRASLYRWEAIFEEFGSVNRPPSPIRGQSLRILTCALTTACADLFTEESDLYLDEVVAWLALTHDIFLSKSTLCRNLKELGLT</sequence>
<protein>
    <recommendedName>
        <fullName evidence="3">Homeodomain-like domain-containing protein</fullName>
    </recommendedName>
</protein>
<dbReference type="HOGENOM" id="CLU_056788_1_8_1"/>
<evidence type="ECO:0000313" key="1">
    <source>
        <dbReference type="EMBL" id="KIJ15174.1"/>
    </source>
</evidence>
<evidence type="ECO:0000313" key="2">
    <source>
        <dbReference type="Proteomes" id="UP000053647"/>
    </source>
</evidence>
<name>A0A0C9SYR5_PAXIN</name>
<dbReference type="Pfam" id="PF13384">
    <property type="entry name" value="HTH_23"/>
    <property type="match status" value="1"/>
</dbReference>
<dbReference type="SUPFAM" id="SSF46689">
    <property type="entry name" value="Homeodomain-like"/>
    <property type="match status" value="1"/>
</dbReference>
<dbReference type="OrthoDB" id="3255572at2759"/>
<reference evidence="1 2" key="1">
    <citation type="submission" date="2014-06" db="EMBL/GenBank/DDBJ databases">
        <authorList>
            <consortium name="DOE Joint Genome Institute"/>
            <person name="Kuo A."/>
            <person name="Kohler A."/>
            <person name="Nagy L.G."/>
            <person name="Floudas D."/>
            <person name="Copeland A."/>
            <person name="Barry K.W."/>
            <person name="Cichocki N."/>
            <person name="Veneault-Fourrey C."/>
            <person name="LaButti K."/>
            <person name="Lindquist E.A."/>
            <person name="Lipzen A."/>
            <person name="Lundell T."/>
            <person name="Morin E."/>
            <person name="Murat C."/>
            <person name="Sun H."/>
            <person name="Tunlid A."/>
            <person name="Henrissat B."/>
            <person name="Grigoriev I.V."/>
            <person name="Hibbett D.S."/>
            <person name="Martin F."/>
            <person name="Nordberg H.P."/>
            <person name="Cantor M.N."/>
            <person name="Hua S.X."/>
        </authorList>
    </citation>
    <scope>NUCLEOTIDE SEQUENCE [LARGE SCALE GENOMIC DNA]</scope>
    <source>
        <strain evidence="1 2">ATCC 200175</strain>
    </source>
</reference>
<accession>A0A0C9SYR5</accession>
<dbReference type="InterPro" id="IPR009057">
    <property type="entry name" value="Homeodomain-like_sf"/>
</dbReference>
<feature type="non-terminal residue" evidence="1">
    <location>
        <position position="1"/>
    </location>
</feature>
<feature type="non-terminal residue" evidence="1">
    <location>
        <position position="118"/>
    </location>
</feature>
<gene>
    <name evidence="1" type="ORF">PAXINDRAFT_51189</name>
</gene>
<keyword evidence="2" id="KW-1185">Reference proteome</keyword>
<dbReference type="AlphaFoldDB" id="A0A0C9SYR5"/>
<reference evidence="2" key="2">
    <citation type="submission" date="2015-01" db="EMBL/GenBank/DDBJ databases">
        <title>Evolutionary Origins and Diversification of the Mycorrhizal Mutualists.</title>
        <authorList>
            <consortium name="DOE Joint Genome Institute"/>
            <consortium name="Mycorrhizal Genomics Consortium"/>
            <person name="Kohler A."/>
            <person name="Kuo A."/>
            <person name="Nagy L.G."/>
            <person name="Floudas D."/>
            <person name="Copeland A."/>
            <person name="Barry K.W."/>
            <person name="Cichocki N."/>
            <person name="Veneault-Fourrey C."/>
            <person name="LaButti K."/>
            <person name="Lindquist E.A."/>
            <person name="Lipzen A."/>
            <person name="Lundell T."/>
            <person name="Morin E."/>
            <person name="Murat C."/>
            <person name="Riley R."/>
            <person name="Ohm R."/>
            <person name="Sun H."/>
            <person name="Tunlid A."/>
            <person name="Henrissat B."/>
            <person name="Grigoriev I.V."/>
            <person name="Hibbett D.S."/>
            <person name="Martin F."/>
        </authorList>
    </citation>
    <scope>NUCLEOTIDE SEQUENCE [LARGE SCALE GENOMIC DNA]</scope>
    <source>
        <strain evidence="2">ATCC 200175</strain>
    </source>
</reference>
<organism evidence="1 2">
    <name type="scientific">Paxillus involutus ATCC 200175</name>
    <dbReference type="NCBI Taxonomy" id="664439"/>
    <lineage>
        <taxon>Eukaryota</taxon>
        <taxon>Fungi</taxon>
        <taxon>Dikarya</taxon>
        <taxon>Basidiomycota</taxon>
        <taxon>Agaricomycotina</taxon>
        <taxon>Agaricomycetes</taxon>
        <taxon>Agaricomycetidae</taxon>
        <taxon>Boletales</taxon>
        <taxon>Paxilineae</taxon>
        <taxon>Paxillaceae</taxon>
        <taxon>Paxillus</taxon>
    </lineage>
</organism>
<dbReference type="EMBL" id="KN819338">
    <property type="protein sequence ID" value="KIJ15174.1"/>
    <property type="molecule type" value="Genomic_DNA"/>
</dbReference>
<evidence type="ECO:0008006" key="3">
    <source>
        <dbReference type="Google" id="ProtNLM"/>
    </source>
</evidence>